<keyword evidence="10" id="KW-1185">Reference proteome</keyword>
<dbReference type="CDD" id="cd01743">
    <property type="entry name" value="GATase1_Anthranilate_Synthase"/>
    <property type="match status" value="1"/>
</dbReference>
<dbReference type="InterPro" id="IPR029062">
    <property type="entry name" value="Class_I_gatase-like"/>
</dbReference>
<sequence>MTDAARVLLVDNHDSYTYNVFQLLASVFGGEPDVVTNDDSRWSGLDLDAYDAAVVSPGPGQPGRATDFGHSATVFEHGGIPVLGVCLGHQGLGAAAGARVVPAPHPRHGHLSTVTHSGDGLFAGIPQGFTAVRYHSLCLAEPLPPELDVLASAEDGVVMAVRHRVLPWWGVQFHPESVASEHGAQLVANFRVLAGVANQGRARTTRAAAVPPRVRPVSAAPLPTAPRLTPAPISSPTPTGQIPRPVAAPEPTVVTSPAVVPPLRIRSTSLPREVDTQAVFDRLYGDRDPHPVFWLDSARTDSRAGRFSFLGDISGPRGELLDYTVGHDQVTVHRPGFSATVRPGGIFDVLPERLRERTVEPSDDLPFDFQGGYVGYFGYELKSDCGASANRHIAAGPDAQWMFCDRFVAVDHQERRTYAVALCDAGDEADQAAAQAWLDATARSLTGLPDAAVPTEPTDPDAPGDPTAYATAPPDPSASGMSGATPRRSERQYLADIATCRQRLAEGESYEICLTDTLTAPAPADPAAYYRRLRALSPAPYAALLKFADTQVMSASPERFLRVDRHRVAESRPIKGTAPRGPDPATDEALRSALQTDPKTRAENLMIVDLVRNDLGRVCTVGSVEVDGFLATESYAAVHQLVSTIRGALRPDVDAVACARACFPGGSMTGAPKLRTMEIIDSLETGPRGVYSGALGYFSASGTADLAIVIRTAVLRGDVLSIGAGGAIVLASEPADEYAEMRLKAATTLRPLADHHTLSAGTSG</sequence>
<dbReference type="InterPro" id="IPR017926">
    <property type="entry name" value="GATASE"/>
</dbReference>
<feature type="domain" description="Glutamine amidotransferase" evidence="6">
    <location>
        <begin position="8"/>
        <end position="190"/>
    </location>
</feature>
<evidence type="ECO:0000259" key="8">
    <source>
        <dbReference type="Pfam" id="PF04715"/>
    </source>
</evidence>
<evidence type="ECO:0000259" key="7">
    <source>
        <dbReference type="Pfam" id="PF00425"/>
    </source>
</evidence>
<dbReference type="Proteomes" id="UP001551482">
    <property type="component" value="Unassembled WGS sequence"/>
</dbReference>
<dbReference type="Gene3D" id="3.40.50.880">
    <property type="match status" value="1"/>
</dbReference>
<evidence type="ECO:0000256" key="1">
    <source>
        <dbReference type="ARBA" id="ARBA00005970"/>
    </source>
</evidence>
<dbReference type="NCBIfam" id="TIGR00553">
    <property type="entry name" value="pabB"/>
    <property type="match status" value="1"/>
</dbReference>
<evidence type="ECO:0000256" key="2">
    <source>
        <dbReference type="ARBA" id="ARBA00013139"/>
    </source>
</evidence>
<dbReference type="PANTHER" id="PTHR11236:SF18">
    <property type="entry name" value="AMINODEOXYCHORISMATE SYNTHASE"/>
    <property type="match status" value="1"/>
</dbReference>
<feature type="domain" description="Chorismate-utilising enzyme C-terminal" evidence="7">
    <location>
        <begin position="490"/>
        <end position="744"/>
    </location>
</feature>
<evidence type="ECO:0000313" key="10">
    <source>
        <dbReference type="Proteomes" id="UP001551482"/>
    </source>
</evidence>
<evidence type="ECO:0000256" key="3">
    <source>
        <dbReference type="ARBA" id="ARBA00022679"/>
    </source>
</evidence>
<feature type="region of interest" description="Disordered" evidence="5">
    <location>
        <begin position="218"/>
        <end position="246"/>
    </location>
</feature>
<dbReference type="SUPFAM" id="SSF56322">
    <property type="entry name" value="ADC synthase"/>
    <property type="match status" value="1"/>
</dbReference>
<dbReference type="PRINTS" id="PR00099">
    <property type="entry name" value="CPSGATASE"/>
</dbReference>
<dbReference type="EC" id="2.6.1.85" evidence="2"/>
<feature type="compositionally biased region" description="Low complexity" evidence="5">
    <location>
        <begin position="218"/>
        <end position="232"/>
    </location>
</feature>
<dbReference type="PRINTS" id="PR00097">
    <property type="entry name" value="ANTSNTHASEII"/>
</dbReference>
<keyword evidence="3 9" id="KW-0808">Transferase</keyword>
<dbReference type="PROSITE" id="PS51273">
    <property type="entry name" value="GATASE_TYPE_1"/>
    <property type="match status" value="1"/>
</dbReference>
<accession>A0ABV3DJM7</accession>
<gene>
    <name evidence="9" type="primary">pabB</name>
    <name evidence="9" type="ORF">AB0C36_20910</name>
</gene>
<keyword evidence="4" id="KW-0315">Glutamine amidotransferase</keyword>
<reference evidence="9 10" key="1">
    <citation type="submission" date="2024-06" db="EMBL/GenBank/DDBJ databases">
        <title>The Natural Products Discovery Center: Release of the First 8490 Sequenced Strains for Exploring Actinobacteria Biosynthetic Diversity.</title>
        <authorList>
            <person name="Kalkreuter E."/>
            <person name="Kautsar S.A."/>
            <person name="Yang D."/>
            <person name="Bader C.D."/>
            <person name="Teijaro C.N."/>
            <person name="Fluegel L."/>
            <person name="Davis C.M."/>
            <person name="Simpson J.R."/>
            <person name="Lauterbach L."/>
            <person name="Steele A.D."/>
            <person name="Gui C."/>
            <person name="Meng S."/>
            <person name="Li G."/>
            <person name="Viehrig K."/>
            <person name="Ye F."/>
            <person name="Su P."/>
            <person name="Kiefer A.F."/>
            <person name="Nichols A."/>
            <person name="Cepeda A.J."/>
            <person name="Yan W."/>
            <person name="Fan B."/>
            <person name="Jiang Y."/>
            <person name="Adhikari A."/>
            <person name="Zheng C.-J."/>
            <person name="Schuster L."/>
            <person name="Cowan T.M."/>
            <person name="Smanski M.J."/>
            <person name="Chevrette M.G."/>
            <person name="De Carvalho L.P.S."/>
            <person name="Shen B."/>
        </authorList>
    </citation>
    <scope>NUCLEOTIDE SEQUENCE [LARGE SCALE GENOMIC DNA]</scope>
    <source>
        <strain evidence="9 10">NPDC048946</strain>
    </source>
</reference>
<comment type="similarity">
    <text evidence="1">In the C-terminal section; belongs to the anthranilate synthase component I family.</text>
</comment>
<name>A0ABV3DJM7_9ACTN</name>
<evidence type="ECO:0000313" key="9">
    <source>
        <dbReference type="EMBL" id="MEU8135963.1"/>
    </source>
</evidence>
<feature type="domain" description="Anthranilate synthase component I N-terminal" evidence="8">
    <location>
        <begin position="276"/>
        <end position="418"/>
    </location>
</feature>
<dbReference type="RefSeq" id="WP_358356133.1">
    <property type="nucleotide sequence ID" value="NZ_JBEZFP010000054.1"/>
</dbReference>
<organism evidence="9 10">
    <name type="scientific">Streptodolium elevatio</name>
    <dbReference type="NCBI Taxonomy" id="3157996"/>
    <lineage>
        <taxon>Bacteria</taxon>
        <taxon>Bacillati</taxon>
        <taxon>Actinomycetota</taxon>
        <taxon>Actinomycetes</taxon>
        <taxon>Kitasatosporales</taxon>
        <taxon>Streptomycetaceae</taxon>
        <taxon>Streptodolium</taxon>
    </lineage>
</organism>
<dbReference type="Pfam" id="PF00117">
    <property type="entry name" value="GATase"/>
    <property type="match status" value="1"/>
</dbReference>
<dbReference type="NCBIfam" id="TIGR00566">
    <property type="entry name" value="trpG_papA"/>
    <property type="match status" value="1"/>
</dbReference>
<dbReference type="InterPro" id="IPR005801">
    <property type="entry name" value="ADC_synthase"/>
</dbReference>
<dbReference type="EMBL" id="JBEZFP010000054">
    <property type="protein sequence ID" value="MEU8135963.1"/>
    <property type="molecule type" value="Genomic_DNA"/>
</dbReference>
<dbReference type="InterPro" id="IPR006221">
    <property type="entry name" value="TrpG/PapA_dom"/>
</dbReference>
<feature type="region of interest" description="Disordered" evidence="5">
    <location>
        <begin position="566"/>
        <end position="588"/>
    </location>
</feature>
<dbReference type="SUPFAM" id="SSF52317">
    <property type="entry name" value="Class I glutamine amidotransferase-like"/>
    <property type="match status" value="1"/>
</dbReference>
<dbReference type="Pfam" id="PF00425">
    <property type="entry name" value="Chorismate_bind"/>
    <property type="match status" value="1"/>
</dbReference>
<dbReference type="InterPro" id="IPR005802">
    <property type="entry name" value="ADC_synth_comp_1"/>
</dbReference>
<dbReference type="Pfam" id="PF04715">
    <property type="entry name" value="Anth_synt_I_N"/>
    <property type="match status" value="1"/>
</dbReference>
<dbReference type="PRINTS" id="PR00096">
    <property type="entry name" value="GATASE"/>
</dbReference>
<dbReference type="InterPro" id="IPR015890">
    <property type="entry name" value="Chorismate_C"/>
</dbReference>
<dbReference type="Gene3D" id="3.60.120.10">
    <property type="entry name" value="Anthranilate synthase"/>
    <property type="match status" value="1"/>
</dbReference>
<dbReference type="GO" id="GO:0046820">
    <property type="term" value="F:4-amino-4-deoxychorismate synthase activity"/>
    <property type="evidence" value="ECO:0007669"/>
    <property type="project" value="UniProtKB-EC"/>
</dbReference>
<dbReference type="InterPro" id="IPR006805">
    <property type="entry name" value="Anth_synth_I_N"/>
</dbReference>
<feature type="region of interest" description="Disordered" evidence="5">
    <location>
        <begin position="448"/>
        <end position="489"/>
    </location>
</feature>
<evidence type="ECO:0000256" key="5">
    <source>
        <dbReference type="SAM" id="MobiDB-lite"/>
    </source>
</evidence>
<dbReference type="InterPro" id="IPR019999">
    <property type="entry name" value="Anth_synth_I-like"/>
</dbReference>
<dbReference type="PANTHER" id="PTHR11236">
    <property type="entry name" value="AMINOBENZOATE/ANTHRANILATE SYNTHASE"/>
    <property type="match status" value="1"/>
</dbReference>
<evidence type="ECO:0000256" key="4">
    <source>
        <dbReference type="ARBA" id="ARBA00022962"/>
    </source>
</evidence>
<protein>
    <recommendedName>
        <fullName evidence="2">aminodeoxychorismate synthase</fullName>
        <ecNumber evidence="2">2.6.1.85</ecNumber>
    </recommendedName>
</protein>
<comment type="caution">
    <text evidence="9">The sequence shown here is derived from an EMBL/GenBank/DDBJ whole genome shotgun (WGS) entry which is preliminary data.</text>
</comment>
<proteinExistence type="inferred from homology"/>
<evidence type="ECO:0000259" key="6">
    <source>
        <dbReference type="Pfam" id="PF00117"/>
    </source>
</evidence>
<keyword evidence="9" id="KW-0032">Aminotransferase</keyword>